<dbReference type="GO" id="GO:0033344">
    <property type="term" value="P:cholesterol efflux"/>
    <property type="evidence" value="ECO:0007669"/>
    <property type="project" value="TreeGrafter"/>
</dbReference>
<evidence type="ECO:0000313" key="8">
    <source>
        <dbReference type="EMBL" id="GLD51464.1"/>
    </source>
</evidence>
<dbReference type="EMBL" id="BRZM01003680">
    <property type="protein sequence ID" value="GLD51464.1"/>
    <property type="molecule type" value="Genomic_DNA"/>
</dbReference>
<dbReference type="GO" id="GO:0016887">
    <property type="term" value="F:ATP hydrolysis activity"/>
    <property type="evidence" value="ECO:0007669"/>
    <property type="project" value="InterPro"/>
</dbReference>
<reference evidence="8" key="1">
    <citation type="submission" date="2022-08" db="EMBL/GenBank/DDBJ databases">
        <title>Genome sequencing of akame (Lates japonicus).</title>
        <authorList>
            <person name="Hashiguchi Y."/>
            <person name="Takahashi H."/>
        </authorList>
    </citation>
    <scope>NUCLEOTIDE SEQUENCE</scope>
    <source>
        <strain evidence="8">Kochi</strain>
    </source>
</reference>
<gene>
    <name evidence="8" type="ORF">AKAME5_002811700</name>
</gene>
<evidence type="ECO:0000256" key="1">
    <source>
        <dbReference type="ARBA" id="ARBA00004141"/>
    </source>
</evidence>
<dbReference type="InterPro" id="IPR017871">
    <property type="entry name" value="ABC_transporter-like_CS"/>
</dbReference>
<dbReference type="GO" id="GO:0016324">
    <property type="term" value="C:apical plasma membrane"/>
    <property type="evidence" value="ECO:0007669"/>
    <property type="project" value="TreeGrafter"/>
</dbReference>
<keyword evidence="3" id="KW-0813">Transport</keyword>
<dbReference type="AlphaFoldDB" id="A0AAD3QZ70"/>
<comment type="subcellular location">
    <subcellularLocation>
        <location evidence="1">Membrane</location>
        <topology evidence="1">Multi-pass membrane protein</topology>
    </subcellularLocation>
</comment>
<sequence>MQPVEPENGTKVRESFKFVSEVKRDVWRDGGEEGSEPSCSLSVSKISYTVSERVGPWWDLPSYRKRWTRQILNDVSFHVDSGQIMGILGNSGSGKTTLLDAISGRIGNCGTLLGEVFVNGRKLKREEYQDCFSYVLQSDNLLSYLTVEETLTYTAQLALRKHSAEAIKKKVSAVMAELSLSHVAHSVIGGRVFPGISGGERRRVSIASQLLQDPREYPSAAGTCLRRITGVLSVYHQHQTRKGATAANHDDEVN</sequence>
<keyword evidence="5" id="KW-1133">Transmembrane helix</keyword>
<keyword evidence="9" id="KW-1185">Reference proteome</keyword>
<dbReference type="GO" id="GO:0042626">
    <property type="term" value="F:ATPase-coupled transmembrane transporter activity"/>
    <property type="evidence" value="ECO:0007669"/>
    <property type="project" value="TreeGrafter"/>
</dbReference>
<keyword evidence="4" id="KW-0812">Transmembrane</keyword>
<keyword evidence="6" id="KW-0472">Membrane</keyword>
<evidence type="ECO:0000256" key="6">
    <source>
        <dbReference type="ARBA" id="ARBA00023136"/>
    </source>
</evidence>
<protein>
    <submittedName>
        <fullName evidence="8">ATP-binding cassette sub-family G member 5</fullName>
    </submittedName>
</protein>
<dbReference type="Proteomes" id="UP001279410">
    <property type="component" value="Unassembled WGS sequence"/>
</dbReference>
<dbReference type="GO" id="GO:0005524">
    <property type="term" value="F:ATP binding"/>
    <property type="evidence" value="ECO:0007669"/>
    <property type="project" value="UniProtKB-KW"/>
</dbReference>
<dbReference type="InterPro" id="IPR003439">
    <property type="entry name" value="ABC_transporter-like_ATP-bd"/>
</dbReference>
<evidence type="ECO:0000256" key="3">
    <source>
        <dbReference type="ARBA" id="ARBA00022448"/>
    </source>
</evidence>
<accession>A0AAD3QZ70</accession>
<dbReference type="InterPro" id="IPR027417">
    <property type="entry name" value="P-loop_NTPase"/>
</dbReference>
<dbReference type="Gene3D" id="3.40.50.300">
    <property type="entry name" value="P-loop containing nucleotide triphosphate hydrolases"/>
    <property type="match status" value="1"/>
</dbReference>
<name>A0AAD3QZ70_LATJO</name>
<dbReference type="InterPro" id="IPR050352">
    <property type="entry name" value="ABCG_transporters"/>
</dbReference>
<keyword evidence="8" id="KW-0067">ATP-binding</keyword>
<evidence type="ECO:0000256" key="5">
    <source>
        <dbReference type="ARBA" id="ARBA00022989"/>
    </source>
</evidence>
<evidence type="ECO:0000259" key="7">
    <source>
        <dbReference type="Pfam" id="PF00005"/>
    </source>
</evidence>
<dbReference type="GO" id="GO:0042632">
    <property type="term" value="P:cholesterol homeostasis"/>
    <property type="evidence" value="ECO:0007669"/>
    <property type="project" value="TreeGrafter"/>
</dbReference>
<evidence type="ECO:0000313" key="9">
    <source>
        <dbReference type="Proteomes" id="UP001279410"/>
    </source>
</evidence>
<evidence type="ECO:0000256" key="2">
    <source>
        <dbReference type="ARBA" id="ARBA00005814"/>
    </source>
</evidence>
<feature type="domain" description="ABC transporter" evidence="7">
    <location>
        <begin position="72"/>
        <end position="215"/>
    </location>
</feature>
<dbReference type="PANTHER" id="PTHR48041">
    <property type="entry name" value="ABC TRANSPORTER G FAMILY MEMBER 28"/>
    <property type="match status" value="1"/>
</dbReference>
<dbReference type="SUPFAM" id="SSF52540">
    <property type="entry name" value="P-loop containing nucleoside triphosphate hydrolases"/>
    <property type="match status" value="1"/>
</dbReference>
<comment type="caution">
    <text evidence="8">The sequence shown here is derived from an EMBL/GenBank/DDBJ whole genome shotgun (WGS) entry which is preliminary data.</text>
</comment>
<dbReference type="PANTHER" id="PTHR48041:SF113">
    <property type="entry name" value="ATP-BINDING CASSETTE SUB-FAMILY G MEMBER 5"/>
    <property type="match status" value="1"/>
</dbReference>
<organism evidence="8 9">
    <name type="scientific">Lates japonicus</name>
    <name type="common">Japanese lates</name>
    <dbReference type="NCBI Taxonomy" id="270547"/>
    <lineage>
        <taxon>Eukaryota</taxon>
        <taxon>Metazoa</taxon>
        <taxon>Chordata</taxon>
        <taxon>Craniata</taxon>
        <taxon>Vertebrata</taxon>
        <taxon>Euteleostomi</taxon>
        <taxon>Actinopterygii</taxon>
        <taxon>Neopterygii</taxon>
        <taxon>Teleostei</taxon>
        <taxon>Neoteleostei</taxon>
        <taxon>Acanthomorphata</taxon>
        <taxon>Carangaria</taxon>
        <taxon>Carangaria incertae sedis</taxon>
        <taxon>Centropomidae</taxon>
        <taxon>Lates</taxon>
    </lineage>
</organism>
<dbReference type="PROSITE" id="PS00211">
    <property type="entry name" value="ABC_TRANSPORTER_1"/>
    <property type="match status" value="1"/>
</dbReference>
<dbReference type="GO" id="GO:0043190">
    <property type="term" value="C:ATP-binding cassette (ABC) transporter complex"/>
    <property type="evidence" value="ECO:0007669"/>
    <property type="project" value="TreeGrafter"/>
</dbReference>
<dbReference type="Pfam" id="PF00005">
    <property type="entry name" value="ABC_tran"/>
    <property type="match status" value="1"/>
</dbReference>
<evidence type="ECO:0000256" key="4">
    <source>
        <dbReference type="ARBA" id="ARBA00022692"/>
    </source>
</evidence>
<comment type="similarity">
    <text evidence="2">Belongs to the ABC transporter superfamily. ABCG family. Eye pigment precursor importer (TC 3.A.1.204) subfamily.</text>
</comment>
<proteinExistence type="inferred from homology"/>
<keyword evidence="8" id="KW-0547">Nucleotide-binding</keyword>